<dbReference type="AlphaFoldDB" id="A0A3N0BZL5"/>
<dbReference type="GO" id="GO:0006629">
    <property type="term" value="P:lipid metabolic process"/>
    <property type="evidence" value="ECO:0007669"/>
    <property type="project" value="InterPro"/>
</dbReference>
<evidence type="ECO:0000313" key="3">
    <source>
        <dbReference type="Proteomes" id="UP000273807"/>
    </source>
</evidence>
<dbReference type="SUPFAM" id="SSF51695">
    <property type="entry name" value="PLC-like phosphodiesterases"/>
    <property type="match status" value="1"/>
</dbReference>
<dbReference type="PANTHER" id="PTHR46211:SF14">
    <property type="entry name" value="GLYCEROPHOSPHODIESTER PHOSPHODIESTERASE"/>
    <property type="match status" value="1"/>
</dbReference>
<dbReference type="OrthoDB" id="3268277at2"/>
<dbReference type="Pfam" id="PF03009">
    <property type="entry name" value="GDPD"/>
    <property type="match status" value="1"/>
</dbReference>
<dbReference type="PANTHER" id="PTHR46211">
    <property type="entry name" value="GLYCEROPHOSPHORYL DIESTER PHOSPHODIESTERASE"/>
    <property type="match status" value="1"/>
</dbReference>
<accession>A0A3N0BZL5</accession>
<dbReference type="CDD" id="cd08556">
    <property type="entry name" value="GDPD"/>
    <property type="match status" value="1"/>
</dbReference>
<organism evidence="2 3">
    <name type="scientific">Arthrobacter oryzae</name>
    <dbReference type="NCBI Taxonomy" id="409290"/>
    <lineage>
        <taxon>Bacteria</taxon>
        <taxon>Bacillati</taxon>
        <taxon>Actinomycetota</taxon>
        <taxon>Actinomycetes</taxon>
        <taxon>Micrococcales</taxon>
        <taxon>Micrococcaceae</taxon>
        <taxon>Arthrobacter</taxon>
    </lineage>
</organism>
<dbReference type="InterPro" id="IPR017946">
    <property type="entry name" value="PLC-like_Pdiesterase_TIM-brl"/>
</dbReference>
<evidence type="ECO:0000313" key="2">
    <source>
        <dbReference type="EMBL" id="RNL55441.1"/>
    </source>
</evidence>
<reference evidence="2 3" key="1">
    <citation type="submission" date="2018-10" db="EMBL/GenBank/DDBJ databases">
        <title>Genome sequencing of Arthrobacter oryzae TNB02.</title>
        <authorList>
            <person name="Cho Y.-J."/>
            <person name="Cho A."/>
            <person name="Kim O.-S."/>
        </authorList>
    </citation>
    <scope>NUCLEOTIDE SEQUENCE [LARGE SCALE GENOMIC DNA]</scope>
    <source>
        <strain evidence="2 3">TNB02</strain>
    </source>
</reference>
<dbReference type="Gene3D" id="3.20.20.190">
    <property type="entry name" value="Phosphatidylinositol (PI) phosphodiesterase"/>
    <property type="match status" value="1"/>
</dbReference>
<proteinExistence type="predicted"/>
<gene>
    <name evidence="2" type="ORF">D7003_09940</name>
</gene>
<comment type="caution">
    <text evidence="2">The sequence shown here is derived from an EMBL/GenBank/DDBJ whole genome shotgun (WGS) entry which is preliminary data.</text>
</comment>
<dbReference type="Gene3D" id="2.60.120.560">
    <property type="entry name" value="Exo-inulinase, domain 1"/>
    <property type="match status" value="1"/>
</dbReference>
<dbReference type="GO" id="GO:0008081">
    <property type="term" value="F:phosphoric diester hydrolase activity"/>
    <property type="evidence" value="ECO:0007669"/>
    <property type="project" value="InterPro"/>
</dbReference>
<dbReference type="InterPro" id="IPR030395">
    <property type="entry name" value="GP_PDE_dom"/>
</dbReference>
<dbReference type="EMBL" id="RBED01000093">
    <property type="protein sequence ID" value="RNL55441.1"/>
    <property type="molecule type" value="Genomic_DNA"/>
</dbReference>
<dbReference type="Proteomes" id="UP000273807">
    <property type="component" value="Unassembled WGS sequence"/>
</dbReference>
<sequence>MGFPPAPHIRAGQVAYSLYNSRPVAQDVESNAGHDLVNQMISAGKQPKGCYFLGKDHIQQIFNPAETGGISRRDFMIVSSASLGLAAGLSGCRDAGAERAPARNFTVTSLLGTSPFYIAHRGSGDTWPEHTALAYASAVDYGVKAIEISVCATSDGVLICHHDTNTLRLTGEDLEIAEQPYERISQLRNDATKWLGPKAPTQPLPRLADVLDRFAASHVIFIEDKQSTNTDALLDLMDSYPDSRNHFVWKQTSSSSTRLKASARGYRTWGYFDAGSADTFDKYAPNHDFLGLYHAAPDSEMTALMTYGKPVIVWEVHTRWMRERLLRLGVRGIMCSNIPYVTSDIAHSTSDEFATGIRSPGDLPWTINWALQPRIQPETESIRLDDGSEFSYTMGSLCPVPASDYSINYEVRWPEAMPPNGGQIGIAFGLRDDTPYRPNFAESPAGYHLMIDGKGTLALSSRVVRGNAAEVIASSMSQAPREGQWLKFTVRVAAGGIRCSRVDSGVSSFAVADETHRGGYFVLCKGYNGRQPVEFRSVSVAR</sequence>
<keyword evidence="3" id="KW-1185">Reference proteome</keyword>
<name>A0A3N0BZL5_9MICC</name>
<evidence type="ECO:0000259" key="1">
    <source>
        <dbReference type="PROSITE" id="PS51704"/>
    </source>
</evidence>
<dbReference type="PROSITE" id="PS51704">
    <property type="entry name" value="GP_PDE"/>
    <property type="match status" value="1"/>
</dbReference>
<protein>
    <submittedName>
        <fullName evidence="2">Glycerophosphodiester phosphodiesterase</fullName>
    </submittedName>
</protein>
<feature type="domain" description="GP-PDE" evidence="1">
    <location>
        <begin position="115"/>
        <end position="346"/>
    </location>
</feature>